<feature type="compositionally biased region" description="Pro residues" evidence="1">
    <location>
        <begin position="199"/>
        <end position="214"/>
    </location>
</feature>
<feature type="compositionally biased region" description="Low complexity" evidence="1">
    <location>
        <begin position="576"/>
        <end position="591"/>
    </location>
</feature>
<feature type="compositionally biased region" description="Basic and acidic residues" evidence="1">
    <location>
        <begin position="158"/>
        <end position="179"/>
    </location>
</feature>
<feature type="compositionally biased region" description="Basic and acidic residues" evidence="1">
    <location>
        <begin position="444"/>
        <end position="453"/>
    </location>
</feature>
<name>A0ABQ0CNJ5_9HYPO</name>
<protein>
    <submittedName>
        <fullName evidence="2">Adenylate cyclase A, partial</fullName>
    </submittedName>
</protein>
<evidence type="ECO:0000256" key="1">
    <source>
        <dbReference type="SAM" id="MobiDB-lite"/>
    </source>
</evidence>
<feature type="compositionally biased region" description="Basic and acidic residues" evidence="1">
    <location>
        <begin position="103"/>
        <end position="115"/>
    </location>
</feature>
<feature type="compositionally biased region" description="Basic and acidic residues" evidence="1">
    <location>
        <begin position="359"/>
        <end position="388"/>
    </location>
</feature>
<feature type="region of interest" description="Disordered" evidence="1">
    <location>
        <begin position="505"/>
        <end position="632"/>
    </location>
</feature>
<dbReference type="EMBL" id="BAAFGZ010000105">
    <property type="protein sequence ID" value="GAB0134997.1"/>
    <property type="molecule type" value="Genomic_DNA"/>
</dbReference>
<sequence length="860" mass="95570">MEAAAKTVEVLSKRILPEKPHQLSFSSTWRHRPLPEDDDDVAESRGAKRRLEEWHNTRLQYLTFLSEADRGTLLTRSYYDMRQEPSKPVPREVTALSKGAATAEKKKLSLSDYKNKKTGIVASASPPEPAIAKRNEAERPAPPPTSSATSTPTIPHADGAKPHQESRRSDGLTRIRDLDSSSASAKPKPNRDAIAPESRLPPKPPSLPPRPPSPAGKRRMPDADDDRPQKRSRPDDRRLAEDRFQRDRDDVPRRKDKIPPPSRDRDHRHVAGQSSSKDERGIPPSPSLPNGRSLLKGATNPDRNTSFTGGRSRGDSVNGVRPSAAAHNSSRGTPTKADGASAAAKSFVPPLLSPLHLSFDSREGEKRLRAEEEDAKAKKERERKRRDDADEGGASSRSKRLDPTVPVTKKPRPPAVIPPLLSPTLPPAVEAELRRRKKSTSDSSDERPRDGRDVLGMMKKRPAANGDVDDRVKLVPAPASKLGHRRRLVVMLDVPKSLRPSFARIVGHAPARRKDSQSQSERELDRRPRAGSDDAAQQPPARKRPMGSAEGLSAAGATAMKRPRSSDMPGHPKLGTPSTPSKKTTTTTTTTAMSRVSSTNSVAQTPTELTLVNSTPSASATVDRRPNGSEMVVAGKGEKPEARMVREKEERLMIVGKNLKHDADLIMKKHRGDSALSMRDRPGESKVKLGYVLSLESIIAFMMGFHAQNVYRGMYNKIGDTTGWTSMFPLMDFLEIEMRRADVTNYQPLYAMLLLLYGVSIDEIVKCYVHHDNLASPTVIENLAKQERRKCRMWLQVREANAAVRNPRLRVDVHPWSTLDDIVEASLRALRLWCVEENIDWTQEQTLRENWPVKPPHSRR</sequence>
<accession>A0ABQ0CNJ5</accession>
<evidence type="ECO:0000313" key="3">
    <source>
        <dbReference type="Proteomes" id="UP001562357"/>
    </source>
</evidence>
<evidence type="ECO:0000313" key="2">
    <source>
        <dbReference type="EMBL" id="GAB0134997.1"/>
    </source>
</evidence>
<feature type="compositionally biased region" description="Basic and acidic residues" evidence="1">
    <location>
        <begin position="512"/>
        <end position="532"/>
    </location>
</feature>
<comment type="caution">
    <text evidence="2">The sequence shown here is derived from an EMBL/GenBank/DDBJ whole genome shotgun (WGS) entry which is preliminary data.</text>
</comment>
<proteinExistence type="predicted"/>
<feature type="compositionally biased region" description="Polar residues" evidence="1">
    <location>
        <begin position="592"/>
        <end position="620"/>
    </location>
</feature>
<feature type="region of interest" description="Disordered" evidence="1">
    <location>
        <begin position="22"/>
        <end position="47"/>
    </location>
</feature>
<organism evidence="2 3">
    <name type="scientific">Epichloe bromicola</name>
    <dbReference type="NCBI Taxonomy" id="79588"/>
    <lineage>
        <taxon>Eukaryota</taxon>
        <taxon>Fungi</taxon>
        <taxon>Dikarya</taxon>
        <taxon>Ascomycota</taxon>
        <taxon>Pezizomycotina</taxon>
        <taxon>Sordariomycetes</taxon>
        <taxon>Hypocreomycetidae</taxon>
        <taxon>Hypocreales</taxon>
        <taxon>Clavicipitaceae</taxon>
        <taxon>Epichloe</taxon>
    </lineage>
</organism>
<feature type="compositionally biased region" description="Basic and acidic residues" evidence="1">
    <location>
        <begin position="219"/>
        <end position="253"/>
    </location>
</feature>
<dbReference type="Proteomes" id="UP001562357">
    <property type="component" value="Unassembled WGS sequence"/>
</dbReference>
<feature type="compositionally biased region" description="Pro residues" evidence="1">
    <location>
        <begin position="413"/>
        <end position="426"/>
    </location>
</feature>
<keyword evidence="3" id="KW-1185">Reference proteome</keyword>
<gene>
    <name evidence="2" type="primary">g3349</name>
    <name evidence="2" type="ORF">EsDP_00003349</name>
</gene>
<reference evidence="3" key="1">
    <citation type="submission" date="2024-06" db="EMBL/GenBank/DDBJ databases">
        <title>Draft Genome Sequences of Epichloe bromicola Strains Isolated from Elymus ciliaris.</title>
        <authorList>
            <consortium name="Epichloe bromicola genome sequencing consortium"/>
            <person name="Miura A."/>
            <person name="Imano S."/>
            <person name="Ashida A."/>
            <person name="Sato I."/>
            <person name="Chiba S."/>
            <person name="Tanaka A."/>
            <person name="Camagna M."/>
            <person name="Takemoto D."/>
        </authorList>
    </citation>
    <scope>NUCLEOTIDE SEQUENCE [LARGE SCALE GENOMIC DNA]</scope>
    <source>
        <strain evidence="3">DP</strain>
    </source>
</reference>
<feature type="region of interest" description="Disordered" evidence="1">
    <location>
        <begin position="82"/>
        <end position="472"/>
    </location>
</feature>